<dbReference type="SUPFAM" id="SSF102198">
    <property type="entry name" value="Putative cyclase"/>
    <property type="match status" value="1"/>
</dbReference>
<evidence type="ECO:0000313" key="1">
    <source>
        <dbReference type="EMBL" id="AJK68327.1"/>
    </source>
</evidence>
<dbReference type="GO" id="GO:0019441">
    <property type="term" value="P:L-tryptophan catabolic process to kynurenine"/>
    <property type="evidence" value="ECO:0007669"/>
    <property type="project" value="InterPro"/>
</dbReference>
<dbReference type="Gene3D" id="3.50.30.50">
    <property type="entry name" value="Putative cyclase"/>
    <property type="match status" value="1"/>
</dbReference>
<dbReference type="Proteomes" id="UP000031928">
    <property type="component" value="Chromosome"/>
</dbReference>
<sequence>MDFSRLVDLTRPMCPGQPKFPTDPDMEIHSLAAAGPDSFEVLSYRLAGPWGTHVDAPGHAVPGGRTLAEIPPAELIMPLAVIPLTGAPSLTAAGIRAWERAHGQVPAGGFVALNTGWTDHNSPGTPGWALDAVELLHARGVRAIGHDTLNTDPGALTALGDYPAQRLWLSRDHWQVEFLTNLDQVPATGATMWVSWPVPADGSSFPARALALLP</sequence>
<dbReference type="AlphaFoldDB" id="A0A0B6TEF2"/>
<dbReference type="KEGG" id="cmq:B840_03530"/>
<dbReference type="InterPro" id="IPR037175">
    <property type="entry name" value="KFase_sf"/>
</dbReference>
<dbReference type="Pfam" id="PF04199">
    <property type="entry name" value="Cyclase"/>
    <property type="match status" value="1"/>
</dbReference>
<dbReference type="STRING" id="1224162.B840_03530"/>
<gene>
    <name evidence="1" type="ORF">B840_03530</name>
</gene>
<dbReference type="PANTHER" id="PTHR31118">
    <property type="entry name" value="CYCLASE-LIKE PROTEIN 2"/>
    <property type="match status" value="1"/>
</dbReference>
<protein>
    <recommendedName>
        <fullName evidence="3">Cyclase family protein</fullName>
    </recommendedName>
</protein>
<dbReference type="PANTHER" id="PTHR31118:SF12">
    <property type="entry name" value="CYCLASE-LIKE PROTEIN 2"/>
    <property type="match status" value="1"/>
</dbReference>
<keyword evidence="2" id="KW-1185">Reference proteome</keyword>
<evidence type="ECO:0000313" key="2">
    <source>
        <dbReference type="Proteomes" id="UP000031928"/>
    </source>
</evidence>
<dbReference type="GO" id="GO:0004061">
    <property type="term" value="F:arylformamidase activity"/>
    <property type="evidence" value="ECO:0007669"/>
    <property type="project" value="InterPro"/>
</dbReference>
<dbReference type="HOGENOM" id="CLU_030671_2_0_11"/>
<organism evidence="1 2">
    <name type="scientific">Corynebacterium marinum DSM 44953</name>
    <dbReference type="NCBI Taxonomy" id="1224162"/>
    <lineage>
        <taxon>Bacteria</taxon>
        <taxon>Bacillati</taxon>
        <taxon>Actinomycetota</taxon>
        <taxon>Actinomycetes</taxon>
        <taxon>Mycobacteriales</taxon>
        <taxon>Corynebacteriaceae</taxon>
        <taxon>Corynebacterium</taxon>
    </lineage>
</organism>
<dbReference type="RefSeq" id="WP_042620986.1">
    <property type="nucleotide sequence ID" value="NZ_CP007790.1"/>
</dbReference>
<name>A0A0B6TEF2_9CORY</name>
<reference evidence="1 2" key="1">
    <citation type="submission" date="2014-05" db="EMBL/GenBank/DDBJ databases">
        <title>Complete genome sequence of Corynebacterium marinum DSM 44953.</title>
        <authorList>
            <person name="Schaffert L."/>
            <person name="Albersmeier A."/>
            <person name="Kalinowski J."/>
            <person name="Ruckert C."/>
        </authorList>
    </citation>
    <scope>NUCLEOTIDE SEQUENCE [LARGE SCALE GENOMIC DNA]</scope>
    <source>
        <strain evidence="1 2">DSM 44953</strain>
    </source>
</reference>
<dbReference type="EMBL" id="CP007790">
    <property type="protein sequence ID" value="AJK68327.1"/>
    <property type="molecule type" value="Genomic_DNA"/>
</dbReference>
<accession>A0A0B6TEF2</accession>
<dbReference type="InterPro" id="IPR007325">
    <property type="entry name" value="KFase/CYL"/>
</dbReference>
<dbReference type="OrthoDB" id="7067800at2"/>
<evidence type="ECO:0008006" key="3">
    <source>
        <dbReference type="Google" id="ProtNLM"/>
    </source>
</evidence>
<proteinExistence type="predicted"/>